<feature type="region of interest" description="Disordered" evidence="1">
    <location>
        <begin position="61"/>
        <end position="94"/>
    </location>
</feature>
<evidence type="ECO:0000256" key="1">
    <source>
        <dbReference type="SAM" id="MobiDB-lite"/>
    </source>
</evidence>
<feature type="compositionally biased region" description="Basic and acidic residues" evidence="1">
    <location>
        <begin position="67"/>
        <end position="80"/>
    </location>
</feature>
<protein>
    <submittedName>
        <fullName evidence="2">Uncharacterized protein</fullName>
    </submittedName>
</protein>
<evidence type="ECO:0000313" key="3">
    <source>
        <dbReference type="Proteomes" id="UP000501690"/>
    </source>
</evidence>
<organism evidence="2 3">
    <name type="scientific">Vigna unguiculata</name>
    <name type="common">Cowpea</name>
    <dbReference type="NCBI Taxonomy" id="3917"/>
    <lineage>
        <taxon>Eukaryota</taxon>
        <taxon>Viridiplantae</taxon>
        <taxon>Streptophyta</taxon>
        <taxon>Embryophyta</taxon>
        <taxon>Tracheophyta</taxon>
        <taxon>Spermatophyta</taxon>
        <taxon>Magnoliopsida</taxon>
        <taxon>eudicotyledons</taxon>
        <taxon>Gunneridae</taxon>
        <taxon>Pentapetalae</taxon>
        <taxon>rosids</taxon>
        <taxon>fabids</taxon>
        <taxon>Fabales</taxon>
        <taxon>Fabaceae</taxon>
        <taxon>Papilionoideae</taxon>
        <taxon>50 kb inversion clade</taxon>
        <taxon>NPAAA clade</taxon>
        <taxon>indigoferoid/millettioid clade</taxon>
        <taxon>Phaseoleae</taxon>
        <taxon>Vigna</taxon>
    </lineage>
</organism>
<dbReference type="EMBL" id="CP039355">
    <property type="protein sequence ID" value="QCE14709.1"/>
    <property type="molecule type" value="Genomic_DNA"/>
</dbReference>
<dbReference type="Proteomes" id="UP000501690">
    <property type="component" value="Linkage Group LG11"/>
</dbReference>
<dbReference type="AlphaFoldDB" id="A0A4D6NQA2"/>
<gene>
    <name evidence="2" type="ORF">DEO72_LG11g1713</name>
</gene>
<reference evidence="2 3" key="1">
    <citation type="submission" date="2019-04" db="EMBL/GenBank/DDBJ databases">
        <title>An improved genome assembly and genetic linkage map for asparagus bean, Vigna unguiculata ssp. sesquipedialis.</title>
        <authorList>
            <person name="Xia Q."/>
            <person name="Zhang R."/>
            <person name="Dong Y."/>
        </authorList>
    </citation>
    <scope>NUCLEOTIDE SEQUENCE [LARGE SCALE GENOMIC DNA]</scope>
    <source>
        <tissue evidence="2">Leaf</tissue>
    </source>
</reference>
<proteinExistence type="predicted"/>
<evidence type="ECO:0000313" key="2">
    <source>
        <dbReference type="EMBL" id="QCE14709.1"/>
    </source>
</evidence>
<sequence>MVGIDIKDKPIRDTKHFACKKVEHVTVLGEVVARSVNLAQARGTRPSETCRCKPGVSRTLAQAEDSGFERGQSRSDESHSPRRGGMKAWNVAVV</sequence>
<name>A0A4D6NQA2_VIGUN</name>
<accession>A0A4D6NQA2</accession>
<keyword evidence="3" id="KW-1185">Reference proteome</keyword>